<gene>
    <name evidence="5" type="ORF">IDH45_25495</name>
</gene>
<accession>A0A927CEU7</accession>
<evidence type="ECO:0000256" key="3">
    <source>
        <dbReference type="ARBA" id="ARBA00034078"/>
    </source>
</evidence>
<dbReference type="SUPFAM" id="SSF54292">
    <property type="entry name" value="2Fe-2S ferredoxin-like"/>
    <property type="match status" value="1"/>
</dbReference>
<evidence type="ECO:0000259" key="4">
    <source>
        <dbReference type="Pfam" id="PF13085"/>
    </source>
</evidence>
<dbReference type="Proteomes" id="UP000639396">
    <property type="component" value="Unassembled WGS sequence"/>
</dbReference>
<reference evidence="5" key="1">
    <citation type="submission" date="2020-09" db="EMBL/GenBank/DDBJ databases">
        <title>A novel bacterium of genus Paenibacillus, isolated from South China Sea.</title>
        <authorList>
            <person name="Huang H."/>
            <person name="Mo K."/>
            <person name="Hu Y."/>
        </authorList>
    </citation>
    <scope>NUCLEOTIDE SEQUENCE</scope>
    <source>
        <strain evidence="5">IB182363</strain>
    </source>
</reference>
<dbReference type="AlphaFoldDB" id="A0A927CEU7"/>
<evidence type="ECO:0000256" key="2">
    <source>
        <dbReference type="ARBA" id="ARBA00009433"/>
    </source>
</evidence>
<proteinExistence type="inferred from homology"/>
<dbReference type="RefSeq" id="WP_190930963.1">
    <property type="nucleotide sequence ID" value="NZ_JACXJA010000041.1"/>
</dbReference>
<comment type="caution">
    <text evidence="5">The sequence shown here is derived from an EMBL/GenBank/DDBJ whole genome shotgun (WGS) entry which is preliminary data.</text>
</comment>
<organism evidence="5 6">
    <name type="scientific">Paenibacillus oceani</name>
    <dbReference type="NCBI Taxonomy" id="2772510"/>
    <lineage>
        <taxon>Bacteria</taxon>
        <taxon>Bacillati</taxon>
        <taxon>Bacillota</taxon>
        <taxon>Bacilli</taxon>
        <taxon>Bacillales</taxon>
        <taxon>Paenibacillaceae</taxon>
        <taxon>Paenibacillus</taxon>
    </lineage>
</organism>
<dbReference type="InterPro" id="IPR036010">
    <property type="entry name" value="2Fe-2S_ferredoxin-like_sf"/>
</dbReference>
<dbReference type="GO" id="GO:0009055">
    <property type="term" value="F:electron transfer activity"/>
    <property type="evidence" value="ECO:0007669"/>
    <property type="project" value="InterPro"/>
</dbReference>
<feature type="domain" description="Succinate dehydogenase/fumarate reductase N-terminal" evidence="4">
    <location>
        <begin position="6"/>
        <end position="93"/>
    </location>
</feature>
<evidence type="ECO:0000256" key="1">
    <source>
        <dbReference type="ARBA" id="ARBA00001927"/>
    </source>
</evidence>
<comment type="similarity">
    <text evidence="2">Belongs to the succinate dehydrogenase/fumarate reductase iron-sulfur protein family.</text>
</comment>
<name>A0A927CEU7_9BACL</name>
<dbReference type="Gene3D" id="3.10.20.30">
    <property type="match status" value="1"/>
</dbReference>
<dbReference type="InterPro" id="IPR025192">
    <property type="entry name" value="Succ_DH/fum_Rdtase_N"/>
</dbReference>
<evidence type="ECO:0000313" key="5">
    <source>
        <dbReference type="EMBL" id="MBD2865343.1"/>
    </source>
</evidence>
<comment type="cofactor">
    <cofactor evidence="3">
        <name>[2Fe-2S] cluster</name>
        <dbReference type="ChEBI" id="CHEBI:190135"/>
    </cofactor>
</comment>
<keyword evidence="6" id="KW-1185">Reference proteome</keyword>
<evidence type="ECO:0000313" key="6">
    <source>
        <dbReference type="Proteomes" id="UP000639396"/>
    </source>
</evidence>
<dbReference type="GO" id="GO:0051536">
    <property type="term" value="F:iron-sulfur cluster binding"/>
    <property type="evidence" value="ECO:0007669"/>
    <property type="project" value="InterPro"/>
</dbReference>
<dbReference type="InterPro" id="IPR012675">
    <property type="entry name" value="Beta-grasp_dom_sf"/>
</dbReference>
<comment type="cofactor">
    <cofactor evidence="1">
        <name>[3Fe-4S] cluster</name>
        <dbReference type="ChEBI" id="CHEBI:21137"/>
    </cofactor>
</comment>
<sequence>MSIVTLQVIRGDQQSGSVVKRFEVPFRGGMSLLDAIFWIREHRDSSLPVRYSCRSANACKECSALVNGKAGYLCTVRAVPGQGFLVEPLKALPWGCIRIRYIVGVRLSVLLLAGVERIGVVCSLYLVRKPAWTRNKSGLKLLYPRKWRRPLQVVEIRDTNRFY</sequence>
<protein>
    <recommendedName>
        <fullName evidence="4">Succinate dehydogenase/fumarate reductase N-terminal domain-containing protein</fullName>
    </recommendedName>
</protein>
<dbReference type="Pfam" id="PF13085">
    <property type="entry name" value="Fer2_3"/>
    <property type="match status" value="1"/>
</dbReference>
<dbReference type="EMBL" id="JACXJA010000041">
    <property type="protein sequence ID" value="MBD2865343.1"/>
    <property type="molecule type" value="Genomic_DNA"/>
</dbReference>